<feature type="repeat" description="ANK" evidence="3">
    <location>
        <begin position="270"/>
        <end position="310"/>
    </location>
</feature>
<feature type="transmembrane region" description="Helical" evidence="4">
    <location>
        <begin position="179"/>
        <end position="199"/>
    </location>
</feature>
<gene>
    <name evidence="5" type="ORF">Poli38472_000726</name>
</gene>
<dbReference type="EMBL" id="SPLM01000108">
    <property type="protein sequence ID" value="TMW60684.1"/>
    <property type="molecule type" value="Genomic_DNA"/>
</dbReference>
<dbReference type="SMART" id="SM00248">
    <property type="entry name" value="ANK"/>
    <property type="match status" value="2"/>
</dbReference>
<reference evidence="5" key="1">
    <citation type="submission" date="2019-03" db="EMBL/GenBank/DDBJ databases">
        <title>Long read genome sequence of the mycoparasitic Pythium oligandrum ATCC 38472 isolated from sugarbeet rhizosphere.</title>
        <authorList>
            <person name="Gaulin E."/>
        </authorList>
    </citation>
    <scope>NUCLEOTIDE SEQUENCE</scope>
    <source>
        <strain evidence="5">ATCC 38472_TT</strain>
    </source>
</reference>
<dbReference type="InterPro" id="IPR036770">
    <property type="entry name" value="Ankyrin_rpt-contain_sf"/>
</dbReference>
<proteinExistence type="predicted"/>
<protein>
    <submittedName>
        <fullName evidence="5">Uncharacterized protein</fullName>
    </submittedName>
</protein>
<dbReference type="Proteomes" id="UP000794436">
    <property type="component" value="Unassembled WGS sequence"/>
</dbReference>
<accession>A0A8K1CC63</accession>
<keyword evidence="6" id="KW-1185">Reference proteome</keyword>
<feature type="repeat" description="ANK" evidence="3">
    <location>
        <begin position="237"/>
        <end position="269"/>
    </location>
</feature>
<evidence type="ECO:0000256" key="2">
    <source>
        <dbReference type="ARBA" id="ARBA00023043"/>
    </source>
</evidence>
<dbReference type="OrthoDB" id="539213at2759"/>
<sequence>MMRPIVKLIVHHPTQLWIALLVLCLFYGYARVLLLQNAIGTLQYWIHRYPKNFPHGFFLPFFYSSVTVAFFAGIYHDVVALHSGSWKYVVPLPITIQGRLYRIIGVPLYAFVIGVVEAIQVFWNPYMTSDLSRLAAYFQLLQDQAFVDDTKLRSMIMDIKWGAWTLKTRDPTTFAYVRLPFEVLLAFGVCLIYGISLFCKEPRHDGEEIREATRNNDIARVRTILGRGVRPGAGGSDGSTALHICAQQAMVSIAKILLEHGADPNATDRLGFTPLHWAVQMRREEVSPANRLEIIRLLLNAGADVNKGDTNGRTAMNIARKKENSPALEVLQEVIEATTVGDAEPATISETQ</sequence>
<evidence type="ECO:0000313" key="6">
    <source>
        <dbReference type="Proteomes" id="UP000794436"/>
    </source>
</evidence>
<dbReference type="Gene3D" id="1.25.40.20">
    <property type="entry name" value="Ankyrin repeat-containing domain"/>
    <property type="match status" value="1"/>
</dbReference>
<feature type="transmembrane region" description="Helical" evidence="4">
    <location>
        <begin position="100"/>
        <end position="123"/>
    </location>
</feature>
<keyword evidence="4" id="KW-0812">Transmembrane</keyword>
<dbReference type="AlphaFoldDB" id="A0A8K1CC63"/>
<name>A0A8K1CC63_PYTOL</name>
<dbReference type="InterPro" id="IPR002110">
    <property type="entry name" value="Ankyrin_rpt"/>
</dbReference>
<evidence type="ECO:0000256" key="1">
    <source>
        <dbReference type="ARBA" id="ARBA00022737"/>
    </source>
</evidence>
<dbReference type="SUPFAM" id="SSF48403">
    <property type="entry name" value="Ankyrin repeat"/>
    <property type="match status" value="1"/>
</dbReference>
<dbReference type="PROSITE" id="PS50088">
    <property type="entry name" value="ANK_REPEAT"/>
    <property type="match status" value="2"/>
</dbReference>
<keyword evidence="2 3" id="KW-0040">ANK repeat</keyword>
<evidence type="ECO:0000256" key="4">
    <source>
        <dbReference type="SAM" id="Phobius"/>
    </source>
</evidence>
<evidence type="ECO:0000256" key="3">
    <source>
        <dbReference type="PROSITE-ProRule" id="PRU00023"/>
    </source>
</evidence>
<organism evidence="5 6">
    <name type="scientific">Pythium oligandrum</name>
    <name type="common">Mycoparasitic fungus</name>
    <dbReference type="NCBI Taxonomy" id="41045"/>
    <lineage>
        <taxon>Eukaryota</taxon>
        <taxon>Sar</taxon>
        <taxon>Stramenopiles</taxon>
        <taxon>Oomycota</taxon>
        <taxon>Peronosporomycetes</taxon>
        <taxon>Pythiales</taxon>
        <taxon>Pythiaceae</taxon>
        <taxon>Pythium</taxon>
    </lineage>
</organism>
<comment type="caution">
    <text evidence="5">The sequence shown here is derived from an EMBL/GenBank/DDBJ whole genome shotgun (WGS) entry which is preliminary data.</text>
</comment>
<dbReference type="PANTHER" id="PTHR24171">
    <property type="entry name" value="ANKYRIN REPEAT DOMAIN-CONTAINING PROTEIN 39-RELATED"/>
    <property type="match status" value="1"/>
</dbReference>
<keyword evidence="1" id="KW-0677">Repeat</keyword>
<evidence type="ECO:0000313" key="5">
    <source>
        <dbReference type="EMBL" id="TMW60684.1"/>
    </source>
</evidence>
<dbReference type="PROSITE" id="PS50297">
    <property type="entry name" value="ANK_REP_REGION"/>
    <property type="match status" value="2"/>
</dbReference>
<dbReference type="Pfam" id="PF12796">
    <property type="entry name" value="Ank_2"/>
    <property type="match status" value="1"/>
</dbReference>
<keyword evidence="4" id="KW-1133">Transmembrane helix</keyword>
<keyword evidence="4" id="KW-0472">Membrane</keyword>
<dbReference type="PRINTS" id="PR01415">
    <property type="entry name" value="ANKYRIN"/>
</dbReference>
<feature type="transmembrane region" description="Helical" evidence="4">
    <location>
        <begin position="57"/>
        <end position="79"/>
    </location>
</feature>